<dbReference type="AlphaFoldDB" id="A0A1I2QET7"/>
<dbReference type="GO" id="GO:0005829">
    <property type="term" value="C:cytosol"/>
    <property type="evidence" value="ECO:0007669"/>
    <property type="project" value="TreeGrafter"/>
</dbReference>
<dbReference type="InterPro" id="IPR036452">
    <property type="entry name" value="Ribo_hydro-like"/>
</dbReference>
<evidence type="ECO:0000256" key="2">
    <source>
        <dbReference type="ARBA" id="ARBA00023295"/>
    </source>
</evidence>
<dbReference type="PANTHER" id="PTHR12304">
    <property type="entry name" value="INOSINE-URIDINE PREFERRING NUCLEOSIDE HYDROLASE"/>
    <property type="match status" value="1"/>
</dbReference>
<keyword evidence="6" id="KW-1185">Reference proteome</keyword>
<keyword evidence="2" id="KW-0326">Glycosidase</keyword>
<dbReference type="PANTHER" id="PTHR12304:SF4">
    <property type="entry name" value="URIDINE NUCLEOSIDASE"/>
    <property type="match status" value="1"/>
</dbReference>
<dbReference type="STRING" id="185761.SAMN05660282_00337"/>
<dbReference type="InterPro" id="IPR023186">
    <property type="entry name" value="IUNH"/>
</dbReference>
<dbReference type="OrthoDB" id="9797882at2"/>
<accession>A0A1I2QET7</accession>
<sequence length="307" mass="33306">MRLWIDCDTGFDDLIAIGIAATAKDYQIVGISTVVGNTTLDNTTTNTLSACELFDLDVPVYRGAARPLAQAPQTIEGLLGEGGMGTRGRKLPKPSRSEEKTPAIIALIEALEEGPLSILATGPLTNLAMALNLRPDLVRNIKELVFMGGSATSGNHTAAAEFNTYADPEALAVLIELEVPMIMFGLNLTRQVMIQLEHEDQVREVGTEKAEILADHIGFYLRLVEKEKGKPMALHDPSAAAYLRWPECFKVEPMHIEVELAGKHSRGATVCELRVPRKAEANAQLATEADGEKIMEHVIEVLKKAAS</sequence>
<dbReference type="SUPFAM" id="SSF53590">
    <property type="entry name" value="Nucleoside hydrolase"/>
    <property type="match status" value="1"/>
</dbReference>
<protein>
    <submittedName>
        <fullName evidence="5">Purine nucleosidase</fullName>
    </submittedName>
</protein>
<dbReference type="GO" id="GO:0008477">
    <property type="term" value="F:purine nucleosidase activity"/>
    <property type="evidence" value="ECO:0007669"/>
    <property type="project" value="TreeGrafter"/>
</dbReference>
<evidence type="ECO:0000259" key="4">
    <source>
        <dbReference type="Pfam" id="PF01156"/>
    </source>
</evidence>
<feature type="domain" description="Inosine/uridine-preferring nucleoside hydrolase" evidence="4">
    <location>
        <begin position="3"/>
        <end position="295"/>
    </location>
</feature>
<dbReference type="Proteomes" id="UP000199065">
    <property type="component" value="Unassembled WGS sequence"/>
</dbReference>
<evidence type="ECO:0000256" key="3">
    <source>
        <dbReference type="SAM" id="MobiDB-lite"/>
    </source>
</evidence>
<dbReference type="InterPro" id="IPR001910">
    <property type="entry name" value="Inosine/uridine_hydrolase_dom"/>
</dbReference>
<dbReference type="Pfam" id="PF01156">
    <property type="entry name" value="IU_nuc_hydro"/>
    <property type="match status" value="1"/>
</dbReference>
<keyword evidence="1" id="KW-0378">Hydrolase</keyword>
<dbReference type="Gene3D" id="3.90.245.10">
    <property type="entry name" value="Ribonucleoside hydrolase-like"/>
    <property type="match status" value="1"/>
</dbReference>
<organism evidence="5 6">
    <name type="scientific">Corynebacterium spheniscorum</name>
    <dbReference type="NCBI Taxonomy" id="185761"/>
    <lineage>
        <taxon>Bacteria</taxon>
        <taxon>Bacillati</taxon>
        <taxon>Actinomycetota</taxon>
        <taxon>Actinomycetes</taxon>
        <taxon>Mycobacteriales</taxon>
        <taxon>Corynebacteriaceae</taxon>
        <taxon>Corynebacterium</taxon>
    </lineage>
</organism>
<name>A0A1I2QET7_9CORY</name>
<evidence type="ECO:0000313" key="6">
    <source>
        <dbReference type="Proteomes" id="UP000199065"/>
    </source>
</evidence>
<gene>
    <name evidence="5" type="ORF">SAMN05660282_00337</name>
</gene>
<reference evidence="5 6" key="1">
    <citation type="submission" date="2016-10" db="EMBL/GenBank/DDBJ databases">
        <authorList>
            <person name="de Groot N.N."/>
        </authorList>
    </citation>
    <scope>NUCLEOTIDE SEQUENCE [LARGE SCALE GENOMIC DNA]</scope>
    <source>
        <strain>J11</strain>
        <strain evidence="6">PG 39</strain>
    </source>
</reference>
<feature type="region of interest" description="Disordered" evidence="3">
    <location>
        <begin position="78"/>
        <end position="98"/>
    </location>
</feature>
<proteinExistence type="predicted"/>
<evidence type="ECO:0000256" key="1">
    <source>
        <dbReference type="ARBA" id="ARBA00022801"/>
    </source>
</evidence>
<dbReference type="RefSeq" id="WP_092283820.1">
    <property type="nucleotide sequence ID" value="NZ_FOPJ01000002.1"/>
</dbReference>
<dbReference type="EMBL" id="FOPJ01000002">
    <property type="protein sequence ID" value="SFG24767.1"/>
    <property type="molecule type" value="Genomic_DNA"/>
</dbReference>
<evidence type="ECO:0000313" key="5">
    <source>
        <dbReference type="EMBL" id="SFG24767.1"/>
    </source>
</evidence>
<dbReference type="GO" id="GO:0006152">
    <property type="term" value="P:purine nucleoside catabolic process"/>
    <property type="evidence" value="ECO:0007669"/>
    <property type="project" value="TreeGrafter"/>
</dbReference>